<comment type="catalytic activity">
    <reaction evidence="14">
        <text>5-phospho-beta-D-ribosylamine + glycine + ATP = N(1)-(5-phospho-beta-D-ribosyl)glycinamide + ADP + phosphate + H(+)</text>
        <dbReference type="Rhea" id="RHEA:17453"/>
        <dbReference type="ChEBI" id="CHEBI:15378"/>
        <dbReference type="ChEBI" id="CHEBI:30616"/>
        <dbReference type="ChEBI" id="CHEBI:43474"/>
        <dbReference type="ChEBI" id="CHEBI:57305"/>
        <dbReference type="ChEBI" id="CHEBI:58681"/>
        <dbReference type="ChEBI" id="CHEBI:143788"/>
        <dbReference type="ChEBI" id="CHEBI:456216"/>
        <dbReference type="EC" id="6.3.4.13"/>
    </reaction>
</comment>
<dbReference type="InterPro" id="IPR011054">
    <property type="entry name" value="Rudment_hybrid_motif"/>
</dbReference>
<organism evidence="17 18">
    <name type="scientific">Sporomusa ovata</name>
    <dbReference type="NCBI Taxonomy" id="2378"/>
    <lineage>
        <taxon>Bacteria</taxon>
        <taxon>Bacillati</taxon>
        <taxon>Bacillota</taxon>
        <taxon>Negativicutes</taxon>
        <taxon>Selenomonadales</taxon>
        <taxon>Sporomusaceae</taxon>
        <taxon>Sporomusa</taxon>
    </lineage>
</organism>
<protein>
    <recommendedName>
        <fullName evidence="4 14">Phosphoribosylamine--glycine ligase</fullName>
        <ecNumber evidence="4 14">6.3.4.13</ecNumber>
    </recommendedName>
    <alternativeName>
        <fullName evidence="14">GARS</fullName>
    </alternativeName>
    <alternativeName>
        <fullName evidence="12 14">Glycinamide ribonucleotide synthetase</fullName>
    </alternativeName>
    <alternativeName>
        <fullName evidence="13 14">Phosphoribosylglycinamide synthetase</fullName>
    </alternativeName>
</protein>
<evidence type="ECO:0000256" key="13">
    <source>
        <dbReference type="ARBA" id="ARBA00042864"/>
    </source>
</evidence>
<dbReference type="InterPro" id="IPR000115">
    <property type="entry name" value="PRibGlycinamide_synth"/>
</dbReference>
<dbReference type="Pfam" id="PF01071">
    <property type="entry name" value="GARS_A"/>
    <property type="match status" value="1"/>
</dbReference>
<dbReference type="GO" id="GO:0005524">
    <property type="term" value="F:ATP binding"/>
    <property type="evidence" value="ECO:0007669"/>
    <property type="project" value="UniProtKB-UniRule"/>
</dbReference>
<dbReference type="FunFam" id="3.30.470.20:FF:000018">
    <property type="entry name" value="Trifunctional purine biosynthetic protein adenosine-3"/>
    <property type="match status" value="1"/>
</dbReference>
<dbReference type="InterPro" id="IPR016185">
    <property type="entry name" value="PreATP-grasp_dom_sf"/>
</dbReference>
<dbReference type="Pfam" id="PF02843">
    <property type="entry name" value="GARS_C"/>
    <property type="match status" value="1"/>
</dbReference>
<dbReference type="NCBIfam" id="TIGR00877">
    <property type="entry name" value="purD"/>
    <property type="match status" value="1"/>
</dbReference>
<gene>
    <name evidence="14" type="primary">purD</name>
    <name evidence="17" type="ORF">SpAn4DRAFT_4543</name>
</gene>
<dbReference type="InterPro" id="IPR011761">
    <property type="entry name" value="ATP-grasp"/>
</dbReference>
<sequence>MKILLIGGGGREHALAWKLAQSPRVEKIYCVPGNPGIAAVAECVAIDITDNDALGKFALEHNISLTVVGPELPLTNGLADHFAALNLKVFGPSQKAAQLEGSKAFAKEIMHKYHIPTAASVAFTDIDSALAYIKEQGAPIVVKADGLAAGKGVVVALTVEEAIDAVTMMMRDKAFGSAGNLVVIEEYLAGEEASLLAFTDGTTVVPMVAAQDHKRVFDNDQGPNTGGMGTYAPAPVVTPAVREQVRREVLQPVVDAMRQEGIIYKGCLYAGLMMTAQGPKVIEFNARFGDPETQVVLPLLASDLVDIMEACADGRLADVTIEWEDKAAVCVVLAAGGYPGSYNKGDKITGLDQAELQGAMVFHAGTGTVNGQIVTHGGRVLGVTAVAANLREAVDKVYQAVPVINFAGMQYRKDIAHRAFNRSDR</sequence>
<dbReference type="Proteomes" id="UP000049855">
    <property type="component" value="Unassembled WGS sequence"/>
</dbReference>
<evidence type="ECO:0000256" key="10">
    <source>
        <dbReference type="ARBA" id="ARBA00023211"/>
    </source>
</evidence>
<dbReference type="GO" id="GO:0009113">
    <property type="term" value="P:purine nucleobase biosynthetic process"/>
    <property type="evidence" value="ECO:0007669"/>
    <property type="project" value="InterPro"/>
</dbReference>
<evidence type="ECO:0000313" key="17">
    <source>
        <dbReference type="EMBL" id="CQR75179.1"/>
    </source>
</evidence>
<evidence type="ECO:0000256" key="15">
    <source>
        <dbReference type="PROSITE-ProRule" id="PRU00409"/>
    </source>
</evidence>
<evidence type="ECO:0000256" key="3">
    <source>
        <dbReference type="ARBA" id="ARBA00005174"/>
    </source>
</evidence>
<accession>A0A0U1L7C1</accession>
<dbReference type="PANTHER" id="PTHR43472">
    <property type="entry name" value="PHOSPHORIBOSYLAMINE--GLYCINE LIGASE"/>
    <property type="match status" value="1"/>
</dbReference>
<keyword evidence="9 15" id="KW-0067">ATP-binding</keyword>
<evidence type="ECO:0000259" key="16">
    <source>
        <dbReference type="PROSITE" id="PS50975"/>
    </source>
</evidence>
<dbReference type="FunFam" id="3.40.50.20:FF:000006">
    <property type="entry name" value="Phosphoribosylamine--glycine ligase, chloroplastic"/>
    <property type="match status" value="1"/>
</dbReference>
<dbReference type="RefSeq" id="WP_021171395.1">
    <property type="nucleotide sequence ID" value="NZ_CTRP01000016.1"/>
</dbReference>
<dbReference type="InterPro" id="IPR013815">
    <property type="entry name" value="ATP_grasp_subdomain_1"/>
</dbReference>
<dbReference type="EC" id="6.3.4.13" evidence="4 14"/>
<evidence type="ECO:0000256" key="9">
    <source>
        <dbReference type="ARBA" id="ARBA00022840"/>
    </source>
</evidence>
<dbReference type="GO" id="GO:0006189">
    <property type="term" value="P:'de novo' IMP biosynthetic process"/>
    <property type="evidence" value="ECO:0007669"/>
    <property type="project" value="UniProtKB-UniRule"/>
</dbReference>
<dbReference type="SUPFAM" id="SSF51246">
    <property type="entry name" value="Rudiment single hybrid motif"/>
    <property type="match status" value="1"/>
</dbReference>
<evidence type="ECO:0000256" key="2">
    <source>
        <dbReference type="ARBA" id="ARBA00001946"/>
    </source>
</evidence>
<keyword evidence="7 15" id="KW-0547">Nucleotide-binding</keyword>
<dbReference type="GO" id="GO:0004637">
    <property type="term" value="F:phosphoribosylamine-glycine ligase activity"/>
    <property type="evidence" value="ECO:0007669"/>
    <property type="project" value="UniProtKB-UniRule"/>
</dbReference>
<dbReference type="FunFam" id="3.30.1490.20:FF:000006">
    <property type="entry name" value="phosphoribosylamine--glycine ligase, chloroplastic-like"/>
    <property type="match status" value="1"/>
</dbReference>
<comment type="cofactor">
    <cofactor evidence="1">
        <name>Mn(2+)</name>
        <dbReference type="ChEBI" id="CHEBI:29035"/>
    </cofactor>
</comment>
<dbReference type="InterPro" id="IPR020562">
    <property type="entry name" value="PRibGlycinamide_synth_N"/>
</dbReference>
<keyword evidence="10" id="KW-0464">Manganese</keyword>
<dbReference type="InterPro" id="IPR020560">
    <property type="entry name" value="PRibGlycinamide_synth_C-dom"/>
</dbReference>
<dbReference type="SUPFAM" id="SSF56059">
    <property type="entry name" value="Glutathione synthetase ATP-binding domain-like"/>
    <property type="match status" value="1"/>
</dbReference>
<comment type="cofactor">
    <cofactor evidence="2">
        <name>Mg(2+)</name>
        <dbReference type="ChEBI" id="CHEBI:18420"/>
    </cofactor>
</comment>
<evidence type="ECO:0000256" key="1">
    <source>
        <dbReference type="ARBA" id="ARBA00001936"/>
    </source>
</evidence>
<evidence type="ECO:0000256" key="14">
    <source>
        <dbReference type="HAMAP-Rule" id="MF_00138"/>
    </source>
</evidence>
<dbReference type="AlphaFoldDB" id="A0A0U1L7C1"/>
<keyword evidence="6" id="KW-0479">Metal-binding</keyword>
<dbReference type="HAMAP" id="MF_00138">
    <property type="entry name" value="GARS"/>
    <property type="match status" value="1"/>
</dbReference>
<dbReference type="InterPro" id="IPR020559">
    <property type="entry name" value="PRibGlycinamide_synth_CS"/>
</dbReference>
<dbReference type="Gene3D" id="3.30.1490.20">
    <property type="entry name" value="ATP-grasp fold, A domain"/>
    <property type="match status" value="1"/>
</dbReference>
<keyword evidence="5 14" id="KW-0436">Ligase</keyword>
<evidence type="ECO:0000256" key="8">
    <source>
        <dbReference type="ARBA" id="ARBA00022755"/>
    </source>
</evidence>
<evidence type="ECO:0000313" key="18">
    <source>
        <dbReference type="Proteomes" id="UP000049855"/>
    </source>
</evidence>
<proteinExistence type="inferred from homology"/>
<dbReference type="SMART" id="SM01210">
    <property type="entry name" value="GARS_C"/>
    <property type="match status" value="1"/>
</dbReference>
<dbReference type="SUPFAM" id="SSF52440">
    <property type="entry name" value="PreATP-grasp domain"/>
    <property type="match status" value="1"/>
</dbReference>
<dbReference type="Gene3D" id="3.30.470.20">
    <property type="entry name" value="ATP-grasp fold, B domain"/>
    <property type="match status" value="1"/>
</dbReference>
<dbReference type="GO" id="GO:0046872">
    <property type="term" value="F:metal ion binding"/>
    <property type="evidence" value="ECO:0007669"/>
    <property type="project" value="UniProtKB-KW"/>
</dbReference>
<dbReference type="InterPro" id="IPR037123">
    <property type="entry name" value="PRibGlycinamide_synth_C_sf"/>
</dbReference>
<dbReference type="Gene3D" id="3.90.600.10">
    <property type="entry name" value="Phosphoribosylglycinamide synthetase, C-terminal domain"/>
    <property type="match status" value="1"/>
</dbReference>
<comment type="pathway">
    <text evidence="3 14">Purine metabolism; IMP biosynthesis via de novo pathway; N(1)-(5-phospho-D-ribosyl)glycinamide from 5-phospho-alpha-D-ribose 1-diphosphate: step 2/2.</text>
</comment>
<evidence type="ECO:0000256" key="6">
    <source>
        <dbReference type="ARBA" id="ARBA00022723"/>
    </source>
</evidence>
<comment type="similarity">
    <text evidence="11 14">Belongs to the GARS family.</text>
</comment>
<dbReference type="FunFam" id="3.90.600.10:FF:000001">
    <property type="entry name" value="Trifunctional purine biosynthetic protein adenosine-3"/>
    <property type="match status" value="1"/>
</dbReference>
<evidence type="ECO:0000256" key="4">
    <source>
        <dbReference type="ARBA" id="ARBA00013255"/>
    </source>
</evidence>
<dbReference type="EMBL" id="CTRP01000016">
    <property type="protein sequence ID" value="CQR75179.1"/>
    <property type="molecule type" value="Genomic_DNA"/>
</dbReference>
<dbReference type="PROSITE" id="PS50975">
    <property type="entry name" value="ATP_GRASP"/>
    <property type="match status" value="1"/>
</dbReference>
<keyword evidence="18" id="KW-1185">Reference proteome</keyword>
<dbReference type="InterPro" id="IPR020561">
    <property type="entry name" value="PRibGlycinamid_synth_ATP-grasp"/>
</dbReference>
<feature type="domain" description="ATP-grasp" evidence="16">
    <location>
        <begin position="107"/>
        <end position="313"/>
    </location>
</feature>
<dbReference type="Gene3D" id="3.40.50.20">
    <property type="match status" value="1"/>
</dbReference>
<reference evidence="18" key="1">
    <citation type="submission" date="2015-03" db="EMBL/GenBank/DDBJ databases">
        <authorList>
            <person name="Nijsse Bart"/>
        </authorList>
    </citation>
    <scope>NUCLEOTIDE SEQUENCE [LARGE SCALE GENOMIC DNA]</scope>
</reference>
<dbReference type="UniPathway" id="UPA00074">
    <property type="reaction ID" value="UER00125"/>
</dbReference>
<dbReference type="PANTHER" id="PTHR43472:SF1">
    <property type="entry name" value="PHOSPHORIBOSYLAMINE--GLYCINE LIGASE, CHLOROPLASTIC"/>
    <property type="match status" value="1"/>
</dbReference>
<dbReference type="PROSITE" id="PS00184">
    <property type="entry name" value="GARS"/>
    <property type="match status" value="1"/>
</dbReference>
<keyword evidence="8 14" id="KW-0658">Purine biosynthesis</keyword>
<dbReference type="SMART" id="SM01209">
    <property type="entry name" value="GARS_A"/>
    <property type="match status" value="1"/>
</dbReference>
<evidence type="ECO:0000256" key="5">
    <source>
        <dbReference type="ARBA" id="ARBA00022598"/>
    </source>
</evidence>
<evidence type="ECO:0000256" key="11">
    <source>
        <dbReference type="ARBA" id="ARBA00038345"/>
    </source>
</evidence>
<name>A0A0U1L7C1_9FIRM</name>
<dbReference type="Pfam" id="PF02844">
    <property type="entry name" value="GARS_N"/>
    <property type="match status" value="1"/>
</dbReference>
<evidence type="ECO:0000256" key="12">
    <source>
        <dbReference type="ARBA" id="ARBA00042242"/>
    </source>
</evidence>
<evidence type="ECO:0000256" key="7">
    <source>
        <dbReference type="ARBA" id="ARBA00022741"/>
    </source>
</evidence>